<comment type="caution">
    <text evidence="1">The sequence shown here is derived from an EMBL/GenBank/DDBJ whole genome shotgun (WGS) entry which is preliminary data.</text>
</comment>
<accession>A0ABS3A9M5</accession>
<proteinExistence type="predicted"/>
<dbReference type="Proteomes" id="UP000779070">
    <property type="component" value="Unassembled WGS sequence"/>
</dbReference>
<keyword evidence="2" id="KW-1185">Reference proteome</keyword>
<dbReference type="EMBL" id="JAFHLB010000063">
    <property type="protein sequence ID" value="MBN3580636.1"/>
    <property type="molecule type" value="Genomic_DNA"/>
</dbReference>
<sequence>MFEQSGWYYGGLGEAASAGRSECAVVLTLFSSPPFVMGSLCGDGNVFLLEVTMPKLTDDHVLKVLNSICYRIHTEPESIRSHMRDLSTLLNGSDPKQTSKYSWLEAIIRQAQLNRFTEHCSPSSGTPDLCLIKMQNQNAYNLCFTQDVDQCICRLQSLCAQPIELVAHGKAKLSPDALLEVLSEPQIQKNRWFPLSDSQRDGIVKTLKQEQTLTSR</sequence>
<evidence type="ECO:0000313" key="2">
    <source>
        <dbReference type="Proteomes" id="UP000779070"/>
    </source>
</evidence>
<reference evidence="1 2" key="1">
    <citation type="submission" date="2021-02" db="EMBL/GenBank/DDBJ databases">
        <title>Draft Genome Sequences of 5 Vibrio neptunius Strains Isolated From of Bivalve Hatcheries.</title>
        <authorList>
            <person name="Galvis F."/>
            <person name="Barja J.L."/>
            <person name="Lemos M.L."/>
            <person name="Balado M."/>
        </authorList>
    </citation>
    <scope>NUCLEOTIDE SEQUENCE [LARGE SCALE GENOMIC DNA]</scope>
    <source>
        <strain evidence="1 2">PP-145.98</strain>
    </source>
</reference>
<dbReference type="RefSeq" id="WP_206372265.1">
    <property type="nucleotide sequence ID" value="NZ_CAWPTM010000135.1"/>
</dbReference>
<protein>
    <submittedName>
        <fullName evidence="1">Uncharacterized protein</fullName>
    </submittedName>
</protein>
<evidence type="ECO:0000313" key="1">
    <source>
        <dbReference type="EMBL" id="MBN3580636.1"/>
    </source>
</evidence>
<gene>
    <name evidence="1" type="ORF">JYA62_23785</name>
</gene>
<name>A0ABS3A9M5_9VIBR</name>
<organism evidence="1 2">
    <name type="scientific">Vibrio neptunius</name>
    <dbReference type="NCBI Taxonomy" id="170651"/>
    <lineage>
        <taxon>Bacteria</taxon>
        <taxon>Pseudomonadati</taxon>
        <taxon>Pseudomonadota</taxon>
        <taxon>Gammaproteobacteria</taxon>
        <taxon>Vibrionales</taxon>
        <taxon>Vibrionaceae</taxon>
        <taxon>Vibrio</taxon>
    </lineage>
</organism>